<feature type="transmembrane region" description="Helical" evidence="8">
    <location>
        <begin position="167"/>
        <end position="190"/>
    </location>
</feature>
<dbReference type="InterPro" id="IPR018076">
    <property type="entry name" value="T2SS_GspF_dom"/>
</dbReference>
<evidence type="ECO:0000256" key="4">
    <source>
        <dbReference type="ARBA" id="ARBA00022519"/>
    </source>
</evidence>
<keyword evidence="6 8" id="KW-1133">Transmembrane helix</keyword>
<accession>A0A2M7W6I6</accession>
<name>A0A2M7W6I6_9BACT</name>
<keyword evidence="4" id="KW-0997">Cell inner membrane</keyword>
<sequence length="375" mass="41635">MEKFDYVAVTKDKKKVKGQVEALSQTQAINILRSKDLFVINLNRIEILPGWLLWLNRWQRVKRQDVVHFTRQLATMIKAGLPLTTALSILKYQSTLAMTKVVEEVLREVEGGGSFSKALAKFSRVFDQVYLSLIQSGEAAGVLDKVLLRLADNLEKQSEFRAKTKNALIYPAIISIAMVIVAIVMSVFVIPKLTSLYTEFGAQLPLMTRILIGISNFMIKSWYLMLGFGLAGGYALHRWKKTVSGRMAWDKFSLKVPIFGPLKTKIILTEITRTLALLIESGVSIIEALEIVAGTADNVLFSGSIKYAAKEVEKGVPLAVAIGQFEHFPPIVSQMLAVGEETGKIDEVMFNLSGYFETEAEQAVKGLTTAIEPLM</sequence>
<dbReference type="AlphaFoldDB" id="A0A2M7W6I6"/>
<gene>
    <name evidence="10" type="ORF">COX59_02770</name>
</gene>
<dbReference type="InterPro" id="IPR042094">
    <property type="entry name" value="T2SS_GspF_sf"/>
</dbReference>
<keyword evidence="3" id="KW-1003">Cell membrane</keyword>
<comment type="caution">
    <text evidence="10">The sequence shown here is derived from an EMBL/GenBank/DDBJ whole genome shotgun (WGS) entry which is preliminary data.</text>
</comment>
<evidence type="ECO:0000313" key="10">
    <source>
        <dbReference type="EMBL" id="PJA22476.1"/>
    </source>
</evidence>
<dbReference type="Proteomes" id="UP000228627">
    <property type="component" value="Unassembled WGS sequence"/>
</dbReference>
<comment type="similarity">
    <text evidence="2">Belongs to the GSP F family.</text>
</comment>
<dbReference type="PANTHER" id="PTHR30012">
    <property type="entry name" value="GENERAL SECRETION PATHWAY PROTEIN"/>
    <property type="match status" value="1"/>
</dbReference>
<protein>
    <recommendedName>
        <fullName evidence="9">Type II secretion system protein GspF domain-containing protein</fullName>
    </recommendedName>
</protein>
<evidence type="ECO:0000256" key="1">
    <source>
        <dbReference type="ARBA" id="ARBA00004429"/>
    </source>
</evidence>
<evidence type="ECO:0000313" key="11">
    <source>
        <dbReference type="Proteomes" id="UP000228627"/>
    </source>
</evidence>
<proteinExistence type="inferred from homology"/>
<evidence type="ECO:0000256" key="8">
    <source>
        <dbReference type="SAM" id="Phobius"/>
    </source>
</evidence>
<dbReference type="PRINTS" id="PR00812">
    <property type="entry name" value="BCTERIALGSPF"/>
</dbReference>
<keyword evidence="7 8" id="KW-0472">Membrane</keyword>
<comment type="subcellular location">
    <subcellularLocation>
        <location evidence="1">Cell inner membrane</location>
        <topology evidence="1">Multi-pass membrane protein</topology>
    </subcellularLocation>
</comment>
<feature type="non-terminal residue" evidence="10">
    <location>
        <position position="375"/>
    </location>
</feature>
<dbReference type="GO" id="GO:0015628">
    <property type="term" value="P:protein secretion by the type II secretion system"/>
    <property type="evidence" value="ECO:0007669"/>
    <property type="project" value="TreeGrafter"/>
</dbReference>
<dbReference type="EMBL" id="PFQG01000106">
    <property type="protein sequence ID" value="PJA22476.1"/>
    <property type="molecule type" value="Genomic_DNA"/>
</dbReference>
<evidence type="ECO:0000256" key="5">
    <source>
        <dbReference type="ARBA" id="ARBA00022692"/>
    </source>
</evidence>
<dbReference type="Pfam" id="PF00482">
    <property type="entry name" value="T2SSF"/>
    <property type="match status" value="2"/>
</dbReference>
<evidence type="ECO:0000259" key="9">
    <source>
        <dbReference type="Pfam" id="PF00482"/>
    </source>
</evidence>
<feature type="domain" description="Type II secretion system protein GspF" evidence="9">
    <location>
        <begin position="69"/>
        <end position="191"/>
    </location>
</feature>
<feature type="domain" description="Type II secretion system protein GspF" evidence="9">
    <location>
        <begin position="272"/>
        <end position="375"/>
    </location>
</feature>
<reference evidence="11" key="1">
    <citation type="submission" date="2017-09" db="EMBL/GenBank/DDBJ databases">
        <title>Depth-based differentiation of microbial function through sediment-hosted aquifers and enrichment of novel symbionts in the deep terrestrial subsurface.</title>
        <authorList>
            <person name="Probst A.J."/>
            <person name="Ladd B."/>
            <person name="Jarett J.K."/>
            <person name="Geller-Mcgrath D.E."/>
            <person name="Sieber C.M.K."/>
            <person name="Emerson J.B."/>
            <person name="Anantharaman K."/>
            <person name="Thomas B.C."/>
            <person name="Malmstrom R."/>
            <person name="Stieglmeier M."/>
            <person name="Klingl A."/>
            <person name="Woyke T."/>
            <person name="Ryan C.M."/>
            <person name="Banfield J.F."/>
        </authorList>
    </citation>
    <scope>NUCLEOTIDE SEQUENCE [LARGE SCALE GENOMIC DNA]</scope>
</reference>
<keyword evidence="5 8" id="KW-0812">Transmembrane</keyword>
<evidence type="ECO:0000256" key="2">
    <source>
        <dbReference type="ARBA" id="ARBA00005745"/>
    </source>
</evidence>
<feature type="transmembrane region" description="Helical" evidence="8">
    <location>
        <begin position="210"/>
        <end position="236"/>
    </location>
</feature>
<dbReference type="PANTHER" id="PTHR30012:SF0">
    <property type="entry name" value="TYPE II SECRETION SYSTEM PROTEIN F-RELATED"/>
    <property type="match status" value="1"/>
</dbReference>
<evidence type="ECO:0000256" key="7">
    <source>
        <dbReference type="ARBA" id="ARBA00023136"/>
    </source>
</evidence>
<evidence type="ECO:0000256" key="3">
    <source>
        <dbReference type="ARBA" id="ARBA00022475"/>
    </source>
</evidence>
<organism evidence="10 11">
    <name type="scientific">Candidatus Beckwithbacteria bacterium CG_4_10_14_0_2_um_filter_47_25</name>
    <dbReference type="NCBI Taxonomy" id="1974493"/>
    <lineage>
        <taxon>Bacteria</taxon>
        <taxon>Candidatus Beckwithiibacteriota</taxon>
    </lineage>
</organism>
<dbReference type="FunFam" id="1.20.81.30:FF:000001">
    <property type="entry name" value="Type II secretion system protein F"/>
    <property type="match status" value="2"/>
</dbReference>
<dbReference type="GO" id="GO:0005886">
    <property type="term" value="C:plasma membrane"/>
    <property type="evidence" value="ECO:0007669"/>
    <property type="project" value="UniProtKB-SubCell"/>
</dbReference>
<dbReference type="Gene3D" id="1.20.81.30">
    <property type="entry name" value="Type II secretion system (T2SS), domain F"/>
    <property type="match status" value="2"/>
</dbReference>
<dbReference type="InterPro" id="IPR003004">
    <property type="entry name" value="GspF/PilC"/>
</dbReference>
<evidence type="ECO:0000256" key="6">
    <source>
        <dbReference type="ARBA" id="ARBA00022989"/>
    </source>
</evidence>